<organism evidence="1 2">
    <name type="scientific">Panicum virgatum</name>
    <name type="common">Blackwell switchgrass</name>
    <dbReference type="NCBI Taxonomy" id="38727"/>
    <lineage>
        <taxon>Eukaryota</taxon>
        <taxon>Viridiplantae</taxon>
        <taxon>Streptophyta</taxon>
        <taxon>Embryophyta</taxon>
        <taxon>Tracheophyta</taxon>
        <taxon>Spermatophyta</taxon>
        <taxon>Magnoliopsida</taxon>
        <taxon>Liliopsida</taxon>
        <taxon>Poales</taxon>
        <taxon>Poaceae</taxon>
        <taxon>PACMAD clade</taxon>
        <taxon>Panicoideae</taxon>
        <taxon>Panicodae</taxon>
        <taxon>Paniceae</taxon>
        <taxon>Panicinae</taxon>
        <taxon>Panicum</taxon>
        <taxon>Panicum sect. Hiantes</taxon>
    </lineage>
</organism>
<protein>
    <submittedName>
        <fullName evidence="1">Uncharacterized protein</fullName>
    </submittedName>
</protein>
<dbReference type="Proteomes" id="UP000823388">
    <property type="component" value="Chromosome 9N"/>
</dbReference>
<dbReference type="EMBL" id="CM029054">
    <property type="protein sequence ID" value="KAG2538201.1"/>
    <property type="molecule type" value="Genomic_DNA"/>
</dbReference>
<reference evidence="1" key="1">
    <citation type="submission" date="2020-05" db="EMBL/GenBank/DDBJ databases">
        <title>WGS assembly of Panicum virgatum.</title>
        <authorList>
            <person name="Lovell J.T."/>
            <person name="Jenkins J."/>
            <person name="Shu S."/>
            <person name="Juenger T.E."/>
            <person name="Schmutz J."/>
        </authorList>
    </citation>
    <scope>NUCLEOTIDE SEQUENCE</scope>
    <source>
        <strain evidence="1">AP13</strain>
    </source>
</reference>
<comment type="caution">
    <text evidence="1">The sequence shown here is derived from an EMBL/GenBank/DDBJ whole genome shotgun (WGS) entry which is preliminary data.</text>
</comment>
<keyword evidence="2" id="KW-1185">Reference proteome</keyword>
<proteinExistence type="predicted"/>
<dbReference type="AlphaFoldDB" id="A0A8T0ML84"/>
<gene>
    <name evidence="1" type="ORF">PVAP13_9NG312000</name>
</gene>
<evidence type="ECO:0000313" key="2">
    <source>
        <dbReference type="Proteomes" id="UP000823388"/>
    </source>
</evidence>
<evidence type="ECO:0000313" key="1">
    <source>
        <dbReference type="EMBL" id="KAG2538201.1"/>
    </source>
</evidence>
<name>A0A8T0ML84_PANVG</name>
<accession>A0A8T0ML84</accession>
<sequence>MDTQLVADVSMGALQIRYNITVQLITLCCGRLCWAHIPAAQEGGHGCRFRVK</sequence>